<evidence type="ECO:0000256" key="4">
    <source>
        <dbReference type="ARBA" id="ARBA00022824"/>
    </source>
</evidence>
<dbReference type="OrthoDB" id="1597724at2759"/>
<evidence type="ECO:0000256" key="3">
    <source>
        <dbReference type="ARBA" id="ARBA00022801"/>
    </source>
</evidence>
<organism evidence="11 12">
    <name type="scientific">Rhizopus oryzae</name>
    <name type="common">Mucormycosis agent</name>
    <name type="synonym">Rhizopus arrhizus var. delemar</name>
    <dbReference type="NCBI Taxonomy" id="64495"/>
    <lineage>
        <taxon>Eukaryota</taxon>
        <taxon>Fungi</taxon>
        <taxon>Fungi incertae sedis</taxon>
        <taxon>Mucoromycota</taxon>
        <taxon>Mucoromycotina</taxon>
        <taxon>Mucoromycetes</taxon>
        <taxon>Mucorales</taxon>
        <taxon>Mucorineae</taxon>
        <taxon>Rhizopodaceae</taxon>
        <taxon>Rhizopus</taxon>
    </lineage>
</organism>
<dbReference type="InterPro" id="IPR027417">
    <property type="entry name" value="P-loop_NTPase"/>
</dbReference>
<gene>
    <name evidence="8" type="primary">SEY1</name>
    <name evidence="11" type="ORF">G6F64_000775</name>
</gene>
<keyword evidence="3 8" id="KW-0378">Hydrolase</keyword>
<dbReference type="PANTHER" id="PTHR45923:SF2">
    <property type="entry name" value="PROTEIN SEY1"/>
    <property type="match status" value="1"/>
</dbReference>
<keyword evidence="8" id="KW-0175">Coiled coil</keyword>
<protein>
    <recommendedName>
        <fullName evidence="10">GB1/RHD3-type G domain-containing protein</fullName>
    </recommendedName>
</protein>
<evidence type="ECO:0000256" key="1">
    <source>
        <dbReference type="ARBA" id="ARBA00022692"/>
    </source>
</evidence>
<keyword evidence="2 8" id="KW-0547">Nucleotide-binding</keyword>
<sequence length="763" mass="88572">MDSIDKLEAGSTILKKTALNGSIGKHRDSDTSEIPQIQIVDEHQKFSKHLSEYMEKWGLSDAGFKYNVVAVFGSQSTGKSTLLNKLFGTKFAEMNEDQRQQTTRGIWLSRGRGMHVLVMDVEGTDSREHGEDQDFERKSALFSMATSEVIILNLWEHQVGLYQGANMGLLKTVFEVNLQLFQDQKGDFIGTTPLSNLSEILTTDLEKIWEGLSKPKGLEYCKITDYFDFMFIGLPHKILMPEKFEEEVVKLRERFNDPNNPNFVFRPEYHKRIPADGYQLYVSSIWDKILANKDLDLPTQQELLAQYRCDEIANDVFTKLHEAIAPFKSSILEKGEILEDLGEKMKGLHQETLQSFDRHASRYSQNIYHKKRAEMMTELNACLNVYFVGQLKNLHKKAVWIFERDLQEQLKNTEYGFAEIVTASLKEAISFFEDGAKAMMFEGTDWSYVQEEGLLKEELDDIVSEVRVKEFIKMNRLLEKRVEAELADLVTLELNRPASNMWHKVIDGYKSTLANAEKTLEKQAQSFNLSATEIEKSIADSRRKIWVILKRKIDEEMVDNLLLLKLRNRQKEPRNKKKTYKVLNIFHFRFEEKFRYDNNGLPKVWKPLDNIDAYFKKARDETLSLIKLFSKIDLNSAEIYIEPTDDFDFEQSLVVLGKGKQVDISNRFRQESDAFYLEAKRSVITTTTELPTWAIVAIIFLGWNEFMAILKNPYYLALCIVCIVICYIVRALDMWTPLERILSTVLRETSNMARKKMFDMLCI</sequence>
<evidence type="ECO:0000256" key="9">
    <source>
        <dbReference type="SAM" id="Phobius"/>
    </source>
</evidence>
<evidence type="ECO:0000256" key="6">
    <source>
        <dbReference type="ARBA" id="ARBA00023134"/>
    </source>
</evidence>
<dbReference type="AlphaFoldDB" id="A0A9P7BWY6"/>
<evidence type="ECO:0000256" key="8">
    <source>
        <dbReference type="HAMAP-Rule" id="MF_03109"/>
    </source>
</evidence>
<proteinExistence type="inferred from homology"/>
<dbReference type="GO" id="GO:0016320">
    <property type="term" value="P:endoplasmic reticulum membrane fusion"/>
    <property type="evidence" value="ECO:0007669"/>
    <property type="project" value="TreeGrafter"/>
</dbReference>
<dbReference type="InterPro" id="IPR030386">
    <property type="entry name" value="G_GB1_RHD3_dom"/>
</dbReference>
<feature type="binding site" evidence="8">
    <location>
        <begin position="73"/>
        <end position="80"/>
    </location>
    <ligand>
        <name>GTP</name>
        <dbReference type="ChEBI" id="CHEBI:37565"/>
    </ligand>
</feature>
<evidence type="ECO:0000256" key="7">
    <source>
        <dbReference type="ARBA" id="ARBA00023136"/>
    </source>
</evidence>
<dbReference type="Pfam" id="PF05879">
    <property type="entry name" value="RHD3_GTPase"/>
    <property type="match status" value="1"/>
</dbReference>
<feature type="topological domain" description="Cytoplasmic" evidence="8">
    <location>
        <begin position="1"/>
        <end position="689"/>
    </location>
</feature>
<comment type="similarity">
    <text evidence="8">Belongs to the TRAFAC class dynamin-like GTPase superfamily. GB1/RHD3 GTPase family. RHD3 subfamily.</text>
</comment>
<feature type="topological domain" description="Lumenal" evidence="8">
    <location>
        <begin position="711"/>
        <end position="713"/>
    </location>
</feature>
<dbReference type="GO" id="GO:0005789">
    <property type="term" value="C:endoplasmic reticulum membrane"/>
    <property type="evidence" value="ECO:0007669"/>
    <property type="project" value="UniProtKB-SubCell"/>
</dbReference>
<keyword evidence="7 8" id="KW-0472">Membrane</keyword>
<evidence type="ECO:0000259" key="10">
    <source>
        <dbReference type="PROSITE" id="PS51715"/>
    </source>
</evidence>
<dbReference type="GO" id="GO:0005525">
    <property type="term" value="F:GTP binding"/>
    <property type="evidence" value="ECO:0007669"/>
    <property type="project" value="UniProtKB-UniRule"/>
</dbReference>
<feature type="transmembrane region" description="Helical" evidence="9">
    <location>
        <begin position="690"/>
        <end position="707"/>
    </location>
</feature>
<feature type="domain" description="GB1/RHD3-type G" evidence="10">
    <location>
        <begin position="63"/>
        <end position="269"/>
    </location>
</feature>
<dbReference type="SUPFAM" id="SSF52540">
    <property type="entry name" value="P-loop containing nucleoside triphosphate hydrolases"/>
    <property type="match status" value="1"/>
</dbReference>
<dbReference type="HAMAP" id="MF_03109">
    <property type="entry name" value="Sey1"/>
    <property type="match status" value="1"/>
</dbReference>
<dbReference type="GO" id="GO:0003924">
    <property type="term" value="F:GTPase activity"/>
    <property type="evidence" value="ECO:0007669"/>
    <property type="project" value="UniProtKB-UniRule"/>
</dbReference>
<dbReference type="InterPro" id="IPR008803">
    <property type="entry name" value="RHD3/Sey1"/>
</dbReference>
<dbReference type="PANTHER" id="PTHR45923">
    <property type="entry name" value="PROTEIN SEY1"/>
    <property type="match status" value="1"/>
</dbReference>
<evidence type="ECO:0000256" key="2">
    <source>
        <dbReference type="ARBA" id="ARBA00022741"/>
    </source>
</evidence>
<evidence type="ECO:0000256" key="5">
    <source>
        <dbReference type="ARBA" id="ARBA00022989"/>
    </source>
</evidence>
<evidence type="ECO:0000313" key="11">
    <source>
        <dbReference type="EMBL" id="KAG1315295.1"/>
    </source>
</evidence>
<evidence type="ECO:0000313" key="12">
    <source>
        <dbReference type="Proteomes" id="UP000716291"/>
    </source>
</evidence>
<name>A0A9P7BWY6_RHIOR</name>
<reference evidence="11" key="1">
    <citation type="journal article" date="2020" name="Microb. Genom.">
        <title>Genetic diversity of clinical and environmental Mucorales isolates obtained from an investigation of mucormycosis cases among solid organ transplant recipients.</title>
        <authorList>
            <person name="Nguyen M.H."/>
            <person name="Kaul D."/>
            <person name="Muto C."/>
            <person name="Cheng S.J."/>
            <person name="Richter R.A."/>
            <person name="Bruno V.M."/>
            <person name="Liu G."/>
            <person name="Beyhan S."/>
            <person name="Sundermann A.J."/>
            <person name="Mounaud S."/>
            <person name="Pasculle A.W."/>
            <person name="Nierman W.C."/>
            <person name="Driscoll E."/>
            <person name="Cumbie R."/>
            <person name="Clancy C.J."/>
            <person name="Dupont C.L."/>
        </authorList>
    </citation>
    <scope>NUCLEOTIDE SEQUENCE</scope>
    <source>
        <strain evidence="11">GL11</strain>
    </source>
</reference>
<comment type="subcellular location">
    <subcellularLocation>
        <location evidence="8">Endoplasmic reticulum membrane</location>
        <topology evidence="8">Multi-pass membrane protein</topology>
    </subcellularLocation>
    <text evidence="8">Enriched in the cortical ER. Concentrated in punctae along the ER tubules.</text>
</comment>
<dbReference type="EMBL" id="JAANQT010000052">
    <property type="protein sequence ID" value="KAG1315295.1"/>
    <property type="molecule type" value="Genomic_DNA"/>
</dbReference>
<keyword evidence="1 8" id="KW-0812">Transmembrane</keyword>
<feature type="topological domain" description="Cytoplasmic" evidence="8">
    <location>
        <begin position="735"/>
        <end position="763"/>
    </location>
</feature>
<dbReference type="Gene3D" id="3.40.50.300">
    <property type="entry name" value="P-loop containing nucleotide triphosphate hydrolases"/>
    <property type="match status" value="1"/>
</dbReference>
<feature type="transmembrane region" description="Helical" evidence="9">
    <location>
        <begin position="714"/>
        <end position="732"/>
    </location>
</feature>
<keyword evidence="4 8" id="KW-0256">Endoplasmic reticulum</keyword>
<accession>A0A9P7BWY6</accession>
<comment type="caution">
    <text evidence="11">The sequence shown here is derived from an EMBL/GenBank/DDBJ whole genome shotgun (WGS) entry which is preliminary data.</text>
</comment>
<keyword evidence="12" id="KW-1185">Reference proteome</keyword>
<dbReference type="Pfam" id="PF20428">
    <property type="entry name" value="Sey1_3HB"/>
    <property type="match status" value="2"/>
</dbReference>
<keyword evidence="6 8" id="KW-0342">GTP-binding</keyword>
<dbReference type="PROSITE" id="PS51715">
    <property type="entry name" value="G_GB1_RHD3"/>
    <property type="match status" value="1"/>
</dbReference>
<dbReference type="InterPro" id="IPR046758">
    <property type="entry name" value="Sey1/RHD3-like_3HB"/>
</dbReference>
<dbReference type="FunFam" id="3.40.50.300:FF:000727">
    <property type="entry name" value="Protein SEY1 homolog"/>
    <property type="match status" value="1"/>
</dbReference>
<feature type="coiled-coil region" evidence="8">
    <location>
        <begin position="475"/>
        <end position="526"/>
    </location>
</feature>
<dbReference type="CDD" id="cd01851">
    <property type="entry name" value="GBP"/>
    <property type="match status" value="1"/>
</dbReference>
<dbReference type="Proteomes" id="UP000716291">
    <property type="component" value="Unassembled WGS sequence"/>
</dbReference>
<keyword evidence="5 8" id="KW-1133">Transmembrane helix</keyword>